<keyword evidence="2" id="KW-0547">Nucleotide-binding</keyword>
<evidence type="ECO:0000256" key="3">
    <source>
        <dbReference type="ARBA" id="ARBA00022840"/>
    </source>
</evidence>
<dbReference type="CDD" id="cd03255">
    <property type="entry name" value="ABC_MJ0796_LolCDE_FtsE"/>
    <property type="match status" value="1"/>
</dbReference>
<accession>A0A6M0RMH6</accession>
<evidence type="ECO:0000313" key="6">
    <source>
        <dbReference type="Proteomes" id="UP000481033"/>
    </source>
</evidence>
<dbReference type="GO" id="GO:0022857">
    <property type="term" value="F:transmembrane transporter activity"/>
    <property type="evidence" value="ECO:0007669"/>
    <property type="project" value="TreeGrafter"/>
</dbReference>
<dbReference type="NCBIfam" id="TIGR02982">
    <property type="entry name" value="heterocyst_DevA"/>
    <property type="match status" value="1"/>
</dbReference>
<name>A0A6M0RMH6_9CYAN</name>
<dbReference type="Pfam" id="PF00005">
    <property type="entry name" value="ABC_tran"/>
    <property type="match status" value="1"/>
</dbReference>
<organism evidence="5 6">
    <name type="scientific">Adonisia turfae CCMR0081</name>
    <dbReference type="NCBI Taxonomy" id="2292702"/>
    <lineage>
        <taxon>Bacteria</taxon>
        <taxon>Bacillati</taxon>
        <taxon>Cyanobacteriota</taxon>
        <taxon>Adonisia</taxon>
        <taxon>Adonisia turfae</taxon>
    </lineage>
</organism>
<dbReference type="EMBL" id="QXHD01000004">
    <property type="protein sequence ID" value="NEZ56982.1"/>
    <property type="molecule type" value="Genomic_DNA"/>
</dbReference>
<dbReference type="Proteomes" id="UP000481033">
    <property type="component" value="Unassembled WGS sequence"/>
</dbReference>
<dbReference type="PANTHER" id="PTHR24220:SF376">
    <property type="entry name" value="ABC TRANSPORTER"/>
    <property type="match status" value="1"/>
</dbReference>
<evidence type="ECO:0000259" key="4">
    <source>
        <dbReference type="PROSITE" id="PS50893"/>
    </source>
</evidence>
<keyword evidence="1" id="KW-0813">Transport</keyword>
<keyword evidence="3 5" id="KW-0067">ATP-binding</keyword>
<dbReference type="FunFam" id="3.40.50.300:FF:000032">
    <property type="entry name" value="Export ABC transporter ATP-binding protein"/>
    <property type="match status" value="1"/>
</dbReference>
<dbReference type="GO" id="GO:0005886">
    <property type="term" value="C:plasma membrane"/>
    <property type="evidence" value="ECO:0007669"/>
    <property type="project" value="TreeGrafter"/>
</dbReference>
<dbReference type="RefSeq" id="WP_163698994.1">
    <property type="nucleotide sequence ID" value="NZ_QXHD01000004.1"/>
</dbReference>
<sequence>MFSQPVVTVRHLNHAFGKGELRKPVLFDVDLDICAGEIVLLTGPSGSGKTTLLTLIAGLRSVQEGSVNILGQELLGARKQQLVQVRNQIGFIFQAHNLLACLTAQQNVGMSLRLHDNLLLEDRIDRAQAILEAVGMGDRVSYYPDSLSGGQKQRVAIARALVSEPKIVLADEPTAALDSKSGRDVVDIMQRLAKQQGGTILLVTHDTRILDIADRIVHMEDGRLAHDTALVSSE</sequence>
<evidence type="ECO:0000313" key="5">
    <source>
        <dbReference type="EMBL" id="NEZ56982.1"/>
    </source>
</evidence>
<dbReference type="SMART" id="SM00382">
    <property type="entry name" value="AAA"/>
    <property type="match status" value="1"/>
</dbReference>
<evidence type="ECO:0000256" key="1">
    <source>
        <dbReference type="ARBA" id="ARBA00022448"/>
    </source>
</evidence>
<dbReference type="PROSITE" id="PS00211">
    <property type="entry name" value="ABC_TRANSPORTER_1"/>
    <property type="match status" value="1"/>
</dbReference>
<reference evidence="5 6" key="1">
    <citation type="journal article" date="2020" name="Microb. Ecol.">
        <title>Ecogenomics of the Marine Benthic Filamentous Cyanobacterium Adonisia.</title>
        <authorList>
            <person name="Walter J.M."/>
            <person name="Coutinho F.H."/>
            <person name="Leomil L."/>
            <person name="Hargreaves P.I."/>
            <person name="Campeao M.E."/>
            <person name="Vieira V.V."/>
            <person name="Silva B.S."/>
            <person name="Fistarol G.O."/>
            <person name="Salomon P.S."/>
            <person name="Sawabe T."/>
            <person name="Mino S."/>
            <person name="Hosokawa M."/>
            <person name="Miyashita H."/>
            <person name="Maruyama F."/>
            <person name="van Verk M.C."/>
            <person name="Dutilh B.E."/>
            <person name="Thompson C.C."/>
            <person name="Thompson F.L."/>
        </authorList>
    </citation>
    <scope>NUCLEOTIDE SEQUENCE [LARGE SCALE GENOMIC DNA]</scope>
    <source>
        <strain evidence="5 6">CCMR0081</strain>
    </source>
</reference>
<evidence type="ECO:0000256" key="2">
    <source>
        <dbReference type="ARBA" id="ARBA00022741"/>
    </source>
</evidence>
<feature type="domain" description="ABC transporter" evidence="4">
    <location>
        <begin position="9"/>
        <end position="233"/>
    </location>
</feature>
<dbReference type="GO" id="GO:0005524">
    <property type="term" value="F:ATP binding"/>
    <property type="evidence" value="ECO:0007669"/>
    <property type="project" value="UniProtKB-KW"/>
</dbReference>
<comment type="caution">
    <text evidence="5">The sequence shown here is derived from an EMBL/GenBank/DDBJ whole genome shotgun (WGS) entry which is preliminary data.</text>
</comment>
<dbReference type="PANTHER" id="PTHR24220">
    <property type="entry name" value="IMPORT ATP-BINDING PROTEIN"/>
    <property type="match status" value="1"/>
</dbReference>
<dbReference type="AlphaFoldDB" id="A0A6M0RMH6"/>
<dbReference type="Gene3D" id="3.40.50.300">
    <property type="entry name" value="P-loop containing nucleotide triphosphate hydrolases"/>
    <property type="match status" value="1"/>
</dbReference>
<keyword evidence="6" id="KW-1185">Reference proteome</keyword>
<dbReference type="PROSITE" id="PS50893">
    <property type="entry name" value="ABC_TRANSPORTER_2"/>
    <property type="match status" value="1"/>
</dbReference>
<dbReference type="InterPro" id="IPR003439">
    <property type="entry name" value="ABC_transporter-like_ATP-bd"/>
</dbReference>
<proteinExistence type="predicted"/>
<dbReference type="InterPro" id="IPR027417">
    <property type="entry name" value="P-loop_NTPase"/>
</dbReference>
<dbReference type="InterPro" id="IPR017871">
    <property type="entry name" value="ABC_transporter-like_CS"/>
</dbReference>
<dbReference type="InterPro" id="IPR003593">
    <property type="entry name" value="AAA+_ATPase"/>
</dbReference>
<dbReference type="GO" id="GO:0016887">
    <property type="term" value="F:ATP hydrolysis activity"/>
    <property type="evidence" value="ECO:0007669"/>
    <property type="project" value="InterPro"/>
</dbReference>
<gene>
    <name evidence="5" type="ORF">DXZ20_15095</name>
</gene>
<dbReference type="InterPro" id="IPR015854">
    <property type="entry name" value="ABC_transpr_LolD-like"/>
</dbReference>
<dbReference type="InterPro" id="IPR017911">
    <property type="entry name" value="MacB-like_ATP-bd"/>
</dbReference>
<dbReference type="SUPFAM" id="SSF52540">
    <property type="entry name" value="P-loop containing nucleoside triphosphate hydrolases"/>
    <property type="match status" value="1"/>
</dbReference>
<dbReference type="GO" id="GO:0098796">
    <property type="term" value="C:membrane protein complex"/>
    <property type="evidence" value="ECO:0007669"/>
    <property type="project" value="UniProtKB-ARBA"/>
</dbReference>
<dbReference type="InterPro" id="IPR014324">
    <property type="entry name" value="ABC_heterocyst_DevA"/>
</dbReference>
<protein>
    <submittedName>
        <fullName evidence="5">ATP-binding cassette domain-containing protein</fullName>
    </submittedName>
</protein>